<evidence type="ECO:0000313" key="3">
    <source>
        <dbReference type="Proteomes" id="UP000298652"/>
    </source>
</evidence>
<reference evidence="2" key="1">
    <citation type="submission" date="2019-03" db="EMBL/GenBank/DDBJ databases">
        <title>WGS assembly of Setaria viridis.</title>
        <authorList>
            <person name="Huang P."/>
            <person name="Jenkins J."/>
            <person name="Grimwood J."/>
            <person name="Barry K."/>
            <person name="Healey A."/>
            <person name="Mamidi S."/>
            <person name="Sreedasyam A."/>
            <person name="Shu S."/>
            <person name="Feldman M."/>
            <person name="Wu J."/>
            <person name="Yu Y."/>
            <person name="Chen C."/>
            <person name="Johnson J."/>
            <person name="Rokhsar D."/>
            <person name="Baxter I."/>
            <person name="Schmutz J."/>
            <person name="Brutnell T."/>
            <person name="Kellogg E."/>
        </authorList>
    </citation>
    <scope>NUCLEOTIDE SEQUENCE [LARGE SCALE GENOMIC DNA]</scope>
</reference>
<name>A0A4U6ULJ6_SETVI</name>
<proteinExistence type="predicted"/>
<dbReference type="Gramene" id="TKW11517">
    <property type="protein sequence ID" value="TKW11517"/>
    <property type="gene ID" value="SEVIR_6G237144v2"/>
</dbReference>
<dbReference type="AlphaFoldDB" id="A0A4U6ULJ6"/>
<keyword evidence="3" id="KW-1185">Reference proteome</keyword>
<protein>
    <submittedName>
        <fullName evidence="2">Uncharacterized protein</fullName>
    </submittedName>
</protein>
<feature type="region of interest" description="Disordered" evidence="1">
    <location>
        <begin position="1"/>
        <end position="32"/>
    </location>
</feature>
<organism evidence="2 3">
    <name type="scientific">Setaria viridis</name>
    <name type="common">Green bristlegrass</name>
    <name type="synonym">Setaria italica subsp. viridis</name>
    <dbReference type="NCBI Taxonomy" id="4556"/>
    <lineage>
        <taxon>Eukaryota</taxon>
        <taxon>Viridiplantae</taxon>
        <taxon>Streptophyta</taxon>
        <taxon>Embryophyta</taxon>
        <taxon>Tracheophyta</taxon>
        <taxon>Spermatophyta</taxon>
        <taxon>Magnoliopsida</taxon>
        <taxon>Liliopsida</taxon>
        <taxon>Poales</taxon>
        <taxon>Poaceae</taxon>
        <taxon>PACMAD clade</taxon>
        <taxon>Panicoideae</taxon>
        <taxon>Panicodae</taxon>
        <taxon>Paniceae</taxon>
        <taxon>Cenchrinae</taxon>
        <taxon>Setaria</taxon>
    </lineage>
</organism>
<sequence>MERRTKHTPDGAAAAGSSSRRPSVRPMPTSDPSPLAVRLFLRAARRLSRPQGCWQVAALLSLLAGAGAGAVQTPEGRLRRLVVAASTPSRTKFCSTFSASWRRRSPCGRACSPAAGATSGSRP</sequence>
<accession>A0A4U6ULJ6</accession>
<dbReference type="EMBL" id="CM016557">
    <property type="protein sequence ID" value="TKW11517.1"/>
    <property type="molecule type" value="Genomic_DNA"/>
</dbReference>
<gene>
    <name evidence="2" type="ORF">SEVIR_6G237144v2</name>
</gene>
<evidence type="ECO:0000256" key="1">
    <source>
        <dbReference type="SAM" id="MobiDB-lite"/>
    </source>
</evidence>
<feature type="compositionally biased region" description="Low complexity" evidence="1">
    <location>
        <begin position="11"/>
        <end position="21"/>
    </location>
</feature>
<dbReference type="Proteomes" id="UP000298652">
    <property type="component" value="Chromosome 6"/>
</dbReference>
<evidence type="ECO:0000313" key="2">
    <source>
        <dbReference type="EMBL" id="TKW11517.1"/>
    </source>
</evidence>